<proteinExistence type="predicted"/>
<evidence type="ECO:0000313" key="4">
    <source>
        <dbReference type="Proteomes" id="UP000199558"/>
    </source>
</evidence>
<name>A0A1A9BG04_9ACTN</name>
<keyword evidence="4" id="KW-1185">Reference proteome</keyword>
<keyword evidence="2" id="KW-0812">Transmembrane</keyword>
<reference evidence="4" key="1">
    <citation type="submission" date="2016-06" db="EMBL/GenBank/DDBJ databases">
        <authorList>
            <person name="Varghese N."/>
            <person name="Submissions Spin"/>
        </authorList>
    </citation>
    <scope>NUCLEOTIDE SEQUENCE [LARGE SCALE GENOMIC DNA]</scope>
    <source>
        <strain evidence="4">DSM 45794</strain>
    </source>
</reference>
<dbReference type="AlphaFoldDB" id="A0A1A9BG04"/>
<gene>
    <name evidence="3" type="ORF">GA0070622_5221</name>
</gene>
<sequence length="329" mass="35135">MTDPRSAPDPHPSHEALGPVPDWLRQPTPEVAPGRADRWRIGLSRHSAKLLGGAAALLLLVCAGSVAAAGYQGLQRWREVPVAYPTVSPPSGEQAVSSASPPPAAGPFDGTPAADFAEGAAGIALPRARRTGAFTEKQVTDALAKVRKALVTGRLDRAFLTAKDPERLVRQFAPDDRATVRADFASGGAANYATRFGPSTRLTTDQPRVRGRISYRATRDSDGIRVLEVTTNFVWVYAVQSVRTLADPEVILVHDTVVWQVPHPGDVIAASRGLWMQDAESYATNVECASLNKGLLELEITPSYGGSGDGEHPDAAYDLDRSLKVAEQC</sequence>
<protein>
    <submittedName>
        <fullName evidence="3">Uncharacterized protein</fullName>
    </submittedName>
</protein>
<evidence type="ECO:0000313" key="3">
    <source>
        <dbReference type="EMBL" id="SBT68128.1"/>
    </source>
</evidence>
<organism evidence="3 4">
    <name type="scientific">Micromonospora sediminicola</name>
    <dbReference type="NCBI Taxonomy" id="946078"/>
    <lineage>
        <taxon>Bacteria</taxon>
        <taxon>Bacillati</taxon>
        <taxon>Actinomycetota</taxon>
        <taxon>Actinomycetes</taxon>
        <taxon>Micromonosporales</taxon>
        <taxon>Micromonosporaceae</taxon>
        <taxon>Micromonospora</taxon>
    </lineage>
</organism>
<accession>A0A1A9BG04</accession>
<dbReference type="RefSeq" id="WP_091579936.1">
    <property type="nucleotide sequence ID" value="NZ_FLRH01000004.1"/>
</dbReference>
<dbReference type="OrthoDB" id="4549522at2"/>
<dbReference type="EMBL" id="FLRH01000004">
    <property type="protein sequence ID" value="SBT68128.1"/>
    <property type="molecule type" value="Genomic_DNA"/>
</dbReference>
<feature type="region of interest" description="Disordered" evidence="1">
    <location>
        <begin position="1"/>
        <end position="33"/>
    </location>
</feature>
<keyword evidence="2" id="KW-1133">Transmembrane helix</keyword>
<keyword evidence="2" id="KW-0472">Membrane</keyword>
<feature type="compositionally biased region" description="Basic and acidic residues" evidence="1">
    <location>
        <begin position="1"/>
        <end position="14"/>
    </location>
</feature>
<feature type="transmembrane region" description="Helical" evidence="2">
    <location>
        <begin position="50"/>
        <end position="71"/>
    </location>
</feature>
<dbReference type="STRING" id="946078.GA0070622_5221"/>
<dbReference type="Proteomes" id="UP000199558">
    <property type="component" value="Unassembled WGS sequence"/>
</dbReference>
<evidence type="ECO:0000256" key="2">
    <source>
        <dbReference type="SAM" id="Phobius"/>
    </source>
</evidence>
<evidence type="ECO:0000256" key="1">
    <source>
        <dbReference type="SAM" id="MobiDB-lite"/>
    </source>
</evidence>
<feature type="region of interest" description="Disordered" evidence="1">
    <location>
        <begin position="87"/>
        <end position="112"/>
    </location>
</feature>